<dbReference type="InterPro" id="IPR044824">
    <property type="entry name" value="MAIN-like"/>
</dbReference>
<proteinExistence type="predicted"/>
<dbReference type="Proteomes" id="UP000289738">
    <property type="component" value="Chromosome B01"/>
</dbReference>
<name>A0A445AWT4_ARAHY</name>
<evidence type="ECO:0000313" key="2">
    <source>
        <dbReference type="EMBL" id="RYR30899.1"/>
    </source>
</evidence>
<feature type="region of interest" description="Disordered" evidence="1">
    <location>
        <begin position="412"/>
        <end position="434"/>
    </location>
</feature>
<organism evidence="2 3">
    <name type="scientific">Arachis hypogaea</name>
    <name type="common">Peanut</name>
    <dbReference type="NCBI Taxonomy" id="3818"/>
    <lineage>
        <taxon>Eukaryota</taxon>
        <taxon>Viridiplantae</taxon>
        <taxon>Streptophyta</taxon>
        <taxon>Embryophyta</taxon>
        <taxon>Tracheophyta</taxon>
        <taxon>Spermatophyta</taxon>
        <taxon>Magnoliopsida</taxon>
        <taxon>eudicotyledons</taxon>
        <taxon>Gunneridae</taxon>
        <taxon>Pentapetalae</taxon>
        <taxon>rosids</taxon>
        <taxon>fabids</taxon>
        <taxon>Fabales</taxon>
        <taxon>Fabaceae</taxon>
        <taxon>Papilionoideae</taxon>
        <taxon>50 kb inversion clade</taxon>
        <taxon>dalbergioids sensu lato</taxon>
        <taxon>Dalbergieae</taxon>
        <taxon>Pterocarpus clade</taxon>
        <taxon>Arachis</taxon>
    </lineage>
</organism>
<feature type="region of interest" description="Disordered" evidence="1">
    <location>
        <begin position="285"/>
        <end position="371"/>
    </location>
</feature>
<evidence type="ECO:0008006" key="4">
    <source>
        <dbReference type="Google" id="ProtNLM"/>
    </source>
</evidence>
<dbReference type="AlphaFoldDB" id="A0A445AWT4"/>
<gene>
    <name evidence="2" type="ORF">Ahy_B01g055687</name>
</gene>
<dbReference type="PANTHER" id="PTHR46033:SF8">
    <property type="entry name" value="PROTEIN MAINTENANCE OF MERISTEMS-LIKE"/>
    <property type="match status" value="1"/>
</dbReference>
<sequence length="434" mass="48271">MRDNPDRLYRLDGVAHIAGVVNEEELLGVLPPADCIDKFTVRCSWMQETFGEIPDGADDATIQRYARAYIMMLLGTQLFGDKSGTRLHIRWLPFVARLEDIGGTVGDQLHCHGYTGGPVTTRPRARGDLGTPEVVQVLHPEILEPRHMALWRSVTSLIYFAIIEWHQVDRVLPQFGGVQPLPWSALNIDFLMAKDGRDGDRPSHEFLDWWAQHGRRFLSPELFLGDPRAVPIPAEVLQRGPGRVSDMDRVDNVPDRRRVERRARVGTRWSGREWQWLDQAMEAGEGRGRVCARRGRGGRRRPTGRGRGGQDDDDGSDHGGGDGRGDHVSTDGGGAGGMLGGVGGHEHDSRGSGPLGGDYDDQPVHESQTWVSPGRLLSDMLTSDGLDAEFGGSYLWRRLVLSCKRTRQHVKDIPPPDPVTPRRRSECSSFWHAA</sequence>
<keyword evidence="3" id="KW-1185">Reference proteome</keyword>
<dbReference type="EMBL" id="SDMP01000011">
    <property type="protein sequence ID" value="RYR30899.1"/>
    <property type="molecule type" value="Genomic_DNA"/>
</dbReference>
<comment type="caution">
    <text evidence="2">The sequence shown here is derived from an EMBL/GenBank/DDBJ whole genome shotgun (WGS) entry which is preliminary data.</text>
</comment>
<evidence type="ECO:0000313" key="3">
    <source>
        <dbReference type="Proteomes" id="UP000289738"/>
    </source>
</evidence>
<evidence type="ECO:0000256" key="1">
    <source>
        <dbReference type="SAM" id="MobiDB-lite"/>
    </source>
</evidence>
<feature type="compositionally biased region" description="Basic and acidic residues" evidence="1">
    <location>
        <begin position="316"/>
        <end position="329"/>
    </location>
</feature>
<feature type="compositionally biased region" description="Basic residues" evidence="1">
    <location>
        <begin position="290"/>
        <end position="304"/>
    </location>
</feature>
<feature type="compositionally biased region" description="Gly residues" evidence="1">
    <location>
        <begin position="331"/>
        <end position="343"/>
    </location>
</feature>
<protein>
    <recommendedName>
        <fullName evidence="4">Aminotransferase-like plant mobile domain-containing protein</fullName>
    </recommendedName>
</protein>
<dbReference type="GO" id="GO:0010073">
    <property type="term" value="P:meristem maintenance"/>
    <property type="evidence" value="ECO:0007669"/>
    <property type="project" value="InterPro"/>
</dbReference>
<accession>A0A445AWT4</accession>
<reference evidence="2 3" key="1">
    <citation type="submission" date="2019-01" db="EMBL/GenBank/DDBJ databases">
        <title>Sequencing of cultivated peanut Arachis hypogaea provides insights into genome evolution and oil improvement.</title>
        <authorList>
            <person name="Chen X."/>
        </authorList>
    </citation>
    <scope>NUCLEOTIDE SEQUENCE [LARGE SCALE GENOMIC DNA]</scope>
    <source>
        <strain evidence="3">cv. Fuhuasheng</strain>
        <tissue evidence="2">Leaves</tissue>
    </source>
</reference>
<dbReference type="PANTHER" id="PTHR46033">
    <property type="entry name" value="PROTEIN MAIN-LIKE 2"/>
    <property type="match status" value="1"/>
</dbReference>